<proteinExistence type="inferred from homology"/>
<evidence type="ECO:0000259" key="7">
    <source>
        <dbReference type="Pfam" id="PF04085"/>
    </source>
</evidence>
<comment type="caution">
    <text evidence="8">The sequence shown here is derived from an EMBL/GenBank/DDBJ whole genome shotgun (WGS) entry which is preliminary data.</text>
</comment>
<dbReference type="Gene3D" id="2.40.10.340">
    <property type="entry name" value="Rod shape-determining protein MreC, domain 1"/>
    <property type="match status" value="1"/>
</dbReference>
<keyword evidence="6" id="KW-1133">Transmembrane helix</keyword>
<feature type="transmembrane region" description="Helical" evidence="6">
    <location>
        <begin position="20"/>
        <end position="37"/>
    </location>
</feature>
<keyword evidence="3 5" id="KW-0133">Cell shape</keyword>
<dbReference type="Proteomes" id="UP000694660">
    <property type="component" value="Unassembled WGS sequence"/>
</dbReference>
<dbReference type="InterPro" id="IPR007221">
    <property type="entry name" value="MreC"/>
</dbReference>
<evidence type="ECO:0000256" key="6">
    <source>
        <dbReference type="SAM" id="Phobius"/>
    </source>
</evidence>
<dbReference type="InterPro" id="IPR042175">
    <property type="entry name" value="Cell/Rod_MreC_2"/>
</dbReference>
<protein>
    <recommendedName>
        <fullName evidence="2 5">Cell shape-determining protein MreC</fullName>
    </recommendedName>
    <alternativeName>
        <fullName evidence="4 5">Cell shape protein MreC</fullName>
    </alternativeName>
</protein>
<organism evidence="8 9">
    <name type="scientific">Denitromonas iodatirespirans</name>
    <dbReference type="NCBI Taxonomy" id="2795389"/>
    <lineage>
        <taxon>Bacteria</taxon>
        <taxon>Pseudomonadati</taxon>
        <taxon>Pseudomonadota</taxon>
        <taxon>Betaproteobacteria</taxon>
        <taxon>Rhodocyclales</taxon>
        <taxon>Zoogloeaceae</taxon>
        <taxon>Denitromonas</taxon>
    </lineage>
</organism>
<evidence type="ECO:0000256" key="1">
    <source>
        <dbReference type="ARBA" id="ARBA00009369"/>
    </source>
</evidence>
<dbReference type="InterPro" id="IPR042177">
    <property type="entry name" value="Cell/Rod_1"/>
</dbReference>
<dbReference type="PANTHER" id="PTHR34138:SF1">
    <property type="entry name" value="CELL SHAPE-DETERMINING PROTEIN MREC"/>
    <property type="match status" value="1"/>
</dbReference>
<comment type="function">
    <text evidence="5">Involved in formation and maintenance of cell shape.</text>
</comment>
<gene>
    <name evidence="8" type="primary">mreC</name>
    <name evidence="8" type="ORF">I8J34_13295</name>
</gene>
<evidence type="ECO:0000313" key="9">
    <source>
        <dbReference type="Proteomes" id="UP000694660"/>
    </source>
</evidence>
<reference evidence="9" key="1">
    <citation type="journal article" date="2022" name="ISME J.">
        <title>Genetic and phylogenetic analysis of dissimilatory iodate-reducing bacteria identifies potential niches across the world's oceans.</title>
        <authorList>
            <person name="Reyes-Umana V."/>
            <person name="Henning Z."/>
            <person name="Lee K."/>
            <person name="Barnum T.P."/>
            <person name="Coates J.D."/>
        </authorList>
    </citation>
    <scope>NUCLEOTIDE SEQUENCE [LARGE SCALE GENOMIC DNA]</scope>
    <source>
        <strain evidence="9">IR12</strain>
    </source>
</reference>
<name>A0A944D991_DENI1</name>
<dbReference type="PIRSF" id="PIRSF038471">
    <property type="entry name" value="MreC"/>
    <property type="match status" value="1"/>
</dbReference>
<dbReference type="Gene3D" id="2.40.10.350">
    <property type="entry name" value="Rod shape-determining protein MreC, domain 2"/>
    <property type="match status" value="1"/>
</dbReference>
<comment type="similarity">
    <text evidence="1 5">Belongs to the MreC family.</text>
</comment>
<keyword evidence="6" id="KW-0472">Membrane</keyword>
<keyword evidence="6" id="KW-0812">Transmembrane</keyword>
<evidence type="ECO:0000256" key="5">
    <source>
        <dbReference type="PIRNR" id="PIRNR038471"/>
    </source>
</evidence>
<dbReference type="GO" id="GO:0008360">
    <property type="term" value="P:regulation of cell shape"/>
    <property type="evidence" value="ECO:0007669"/>
    <property type="project" value="UniProtKB-KW"/>
</dbReference>
<accession>A0A944D991</accession>
<dbReference type="AlphaFoldDB" id="A0A944D991"/>
<dbReference type="NCBIfam" id="TIGR00219">
    <property type="entry name" value="mreC"/>
    <property type="match status" value="1"/>
</dbReference>
<dbReference type="RefSeq" id="WP_214362062.1">
    <property type="nucleotide sequence ID" value="NZ_JAEKFT010000014.1"/>
</dbReference>
<evidence type="ECO:0000256" key="2">
    <source>
        <dbReference type="ARBA" id="ARBA00013855"/>
    </source>
</evidence>
<dbReference type="InterPro" id="IPR055342">
    <property type="entry name" value="MreC_beta-barrel_core"/>
</dbReference>
<dbReference type="EMBL" id="JAEKFT010000014">
    <property type="protein sequence ID" value="MBT0962150.1"/>
    <property type="molecule type" value="Genomic_DNA"/>
</dbReference>
<dbReference type="Pfam" id="PF04085">
    <property type="entry name" value="MreC"/>
    <property type="match status" value="1"/>
</dbReference>
<feature type="domain" description="Rod shape-determining protein MreC beta-barrel core" evidence="7">
    <location>
        <begin position="128"/>
        <end position="272"/>
    </location>
</feature>
<sequence>MVGHAPPPIFRRGPAPRVRLWVFVIVCLTMLVADLHFRYLEVVRQTLSVVLYPVEMAAATPAEFVRNASKYFATLIKVQRENRELRRKALADAERLLRQTELERENGRLRGLLAMAERVSVTSVAADVLYEARDVFSRKVIVDRGSQHDVTAGQVVVDEQGVIGQVTRVYPIQSEVTLVTDKAQAVPVRIERTGQRAVAYGAGEGLLELRYLLANADVQPGDRLVTSGLDGLFLPGLPVARVVSVNRELQAFAQIVCEPLAGVGQAAQVLILGRAQPAPERQVPPPQASKD</sequence>
<keyword evidence="9" id="KW-1185">Reference proteome</keyword>
<dbReference type="PANTHER" id="PTHR34138">
    <property type="entry name" value="CELL SHAPE-DETERMINING PROTEIN MREC"/>
    <property type="match status" value="1"/>
</dbReference>
<evidence type="ECO:0000256" key="3">
    <source>
        <dbReference type="ARBA" id="ARBA00022960"/>
    </source>
</evidence>
<evidence type="ECO:0000313" key="8">
    <source>
        <dbReference type="EMBL" id="MBT0962150.1"/>
    </source>
</evidence>
<dbReference type="GO" id="GO:0005886">
    <property type="term" value="C:plasma membrane"/>
    <property type="evidence" value="ECO:0007669"/>
    <property type="project" value="TreeGrafter"/>
</dbReference>
<evidence type="ECO:0000256" key="4">
    <source>
        <dbReference type="ARBA" id="ARBA00032089"/>
    </source>
</evidence>